<name>A0A0F5FF62_9HYPH</name>
<dbReference type="STRING" id="443610.VE25_21040"/>
<feature type="domain" description="Thiamine phosphate synthase/TenI" evidence="2">
    <location>
        <begin position="21"/>
        <end position="173"/>
    </location>
</feature>
<reference evidence="3 4" key="1">
    <citation type="submission" date="2015-03" db="EMBL/GenBank/DDBJ databases">
        <authorList>
            <person name="Hassan Y.I."/>
            <person name="Lepp D."/>
            <person name="Li X.-Z."/>
            <person name="Zhou T."/>
        </authorList>
    </citation>
    <scope>NUCLEOTIDE SEQUENCE [LARGE SCALE GENOMIC DNA]</scope>
    <source>
        <strain evidence="3 4">BD-c194</strain>
    </source>
</reference>
<feature type="transmembrane region" description="Helical" evidence="1">
    <location>
        <begin position="7"/>
        <end position="25"/>
    </location>
</feature>
<dbReference type="Proteomes" id="UP000033632">
    <property type="component" value="Unassembled WGS sequence"/>
</dbReference>
<dbReference type="InterPro" id="IPR022998">
    <property type="entry name" value="ThiamineP_synth_TenI"/>
</dbReference>
<evidence type="ECO:0000259" key="2">
    <source>
        <dbReference type="Pfam" id="PF02581"/>
    </source>
</evidence>
<dbReference type="CDD" id="cd00564">
    <property type="entry name" value="TMP_TenI"/>
    <property type="match status" value="1"/>
</dbReference>
<evidence type="ECO:0000256" key="1">
    <source>
        <dbReference type="SAM" id="Phobius"/>
    </source>
</evidence>
<accession>A0A0F5FF62</accession>
<organism evidence="3 4">
    <name type="scientific">Devosia geojensis</name>
    <dbReference type="NCBI Taxonomy" id="443610"/>
    <lineage>
        <taxon>Bacteria</taxon>
        <taxon>Pseudomonadati</taxon>
        <taxon>Pseudomonadota</taxon>
        <taxon>Alphaproteobacteria</taxon>
        <taxon>Hyphomicrobiales</taxon>
        <taxon>Devosiaceae</taxon>
        <taxon>Devosia</taxon>
    </lineage>
</organism>
<dbReference type="EMBL" id="JZEX01000199">
    <property type="protein sequence ID" value="KKB06832.1"/>
    <property type="molecule type" value="Genomic_DNA"/>
</dbReference>
<dbReference type="PATRIC" id="fig|443610.3.peg.2536"/>
<dbReference type="InterPro" id="IPR013785">
    <property type="entry name" value="Aldolase_TIM"/>
</dbReference>
<sequence>MAKEENAFVVCPVPMAAAQIFLVTPRSAEPAAFPAVLGAVFAAADIAALLVRRHERSEADYRALVGAVLPVAQDAGCAVLVEDDAALARALGADGVHVSGNFRAIRDALAAVKPDLIVGAGPARTRHEAMTIGELGVDYIFFGDLDQPADAPAREMGAWWSETFEVPAVLSGAAGEDAAGCEFLALGEGFWAGGEPPAVLAARAASALETA</sequence>
<dbReference type="AlphaFoldDB" id="A0A0F5FF62"/>
<evidence type="ECO:0000313" key="3">
    <source>
        <dbReference type="EMBL" id="KKB06832.1"/>
    </source>
</evidence>
<dbReference type="Gene3D" id="3.20.20.70">
    <property type="entry name" value="Aldolase class I"/>
    <property type="match status" value="1"/>
</dbReference>
<dbReference type="SUPFAM" id="SSF51391">
    <property type="entry name" value="Thiamin phosphate synthase"/>
    <property type="match status" value="1"/>
</dbReference>
<keyword evidence="4" id="KW-1185">Reference proteome</keyword>
<keyword evidence="1" id="KW-0472">Membrane</keyword>
<feature type="transmembrane region" description="Helical" evidence="1">
    <location>
        <begin position="31"/>
        <end position="51"/>
    </location>
</feature>
<proteinExistence type="predicted"/>
<keyword evidence="1" id="KW-1133">Transmembrane helix</keyword>
<protein>
    <recommendedName>
        <fullName evidence="2">Thiamine phosphate synthase/TenI domain-containing protein</fullName>
    </recommendedName>
</protein>
<evidence type="ECO:0000313" key="4">
    <source>
        <dbReference type="Proteomes" id="UP000033632"/>
    </source>
</evidence>
<keyword evidence="1" id="KW-0812">Transmembrane</keyword>
<comment type="caution">
    <text evidence="3">The sequence shown here is derived from an EMBL/GenBank/DDBJ whole genome shotgun (WGS) entry which is preliminary data.</text>
</comment>
<gene>
    <name evidence="3" type="ORF">VE25_21040</name>
</gene>
<dbReference type="InterPro" id="IPR036206">
    <property type="entry name" value="ThiamineP_synth_sf"/>
</dbReference>
<dbReference type="GO" id="GO:0009228">
    <property type="term" value="P:thiamine biosynthetic process"/>
    <property type="evidence" value="ECO:0007669"/>
    <property type="project" value="UniProtKB-KW"/>
</dbReference>
<dbReference type="Pfam" id="PF02581">
    <property type="entry name" value="TMP-TENI"/>
    <property type="match status" value="1"/>
</dbReference>